<organism evidence="6">
    <name type="scientific">Neobodo designis</name>
    <name type="common">Flagellated protozoan</name>
    <name type="synonym">Bodo designis</name>
    <dbReference type="NCBI Taxonomy" id="312471"/>
    <lineage>
        <taxon>Eukaryota</taxon>
        <taxon>Discoba</taxon>
        <taxon>Euglenozoa</taxon>
        <taxon>Kinetoplastea</taxon>
        <taxon>Metakinetoplastina</taxon>
        <taxon>Neobodonida</taxon>
        <taxon>Neobodo</taxon>
    </lineage>
</organism>
<keyword evidence="2" id="KW-0677">Repeat</keyword>
<dbReference type="GO" id="GO:0030864">
    <property type="term" value="C:cortical actin cytoskeleton"/>
    <property type="evidence" value="ECO:0007669"/>
    <property type="project" value="TreeGrafter"/>
</dbReference>
<dbReference type="GO" id="GO:0005840">
    <property type="term" value="C:ribosome"/>
    <property type="evidence" value="ECO:0007669"/>
    <property type="project" value="UniProtKB-KW"/>
</dbReference>
<name>A0A7S1MLU9_NEODS</name>
<evidence type="ECO:0000256" key="1">
    <source>
        <dbReference type="ARBA" id="ARBA00022574"/>
    </source>
</evidence>
<evidence type="ECO:0000256" key="2">
    <source>
        <dbReference type="ARBA" id="ARBA00022737"/>
    </source>
</evidence>
<dbReference type="InterPro" id="IPR036322">
    <property type="entry name" value="WD40_repeat_dom_sf"/>
</dbReference>
<dbReference type="GO" id="GO:0051015">
    <property type="term" value="F:actin filament binding"/>
    <property type="evidence" value="ECO:0007669"/>
    <property type="project" value="TreeGrafter"/>
</dbReference>
<dbReference type="PANTHER" id="PTHR19856">
    <property type="entry name" value="WD-REPEATCONTAINING PROTEIN WDR1"/>
    <property type="match status" value="1"/>
</dbReference>
<dbReference type="InterPro" id="IPR020472">
    <property type="entry name" value="WD40_PAC1"/>
</dbReference>
<dbReference type="InterPro" id="IPR019775">
    <property type="entry name" value="WD40_repeat_CS"/>
</dbReference>
<evidence type="ECO:0000256" key="3">
    <source>
        <dbReference type="ARBA" id="ARBA00022980"/>
    </source>
</evidence>
<keyword evidence="4" id="KW-0687">Ribonucleoprotein</keyword>
<keyword evidence="3" id="KW-0689">Ribosomal protein</keyword>
<proteinExistence type="predicted"/>
<feature type="repeat" description="WD" evidence="5">
    <location>
        <begin position="230"/>
        <end position="271"/>
    </location>
</feature>
<gene>
    <name evidence="6" type="ORF">NDES1114_LOCUS23707</name>
</gene>
<dbReference type="PRINTS" id="PR00320">
    <property type="entry name" value="GPROTEINBRPT"/>
</dbReference>
<dbReference type="SUPFAM" id="SSF63829">
    <property type="entry name" value="Calcium-dependent phosphotriesterase"/>
    <property type="match status" value="1"/>
</dbReference>
<sequence>MLNLAAVHESAPSVVRGVACSFGTGSCAGEIALAYGSGTLAVLRSVANPTNIIKSFGHSHKVTAVRLSPCGRLCASADEAGNLRVWNTDPSSTASAKEFQPLSAPIRDVSWSHDSERIVVAGEGRSTRAVVINAQMGTTMGELAGITGDITSCDFRKDRPFRIAAGSSDSMVGFYEGPPFKFMNSVKNEHKAKVNCVRYSPDSSVVASVSGASSILLQDGKTGEVVRKIETTHTGTIYALAWSTDGTYLATASADKTVRCWATADGSCKFSATMGNTVRDMQLGVACVPSGWVAINLAGDLTFIDVDGGATRTVRGFDKSVKALRADADGTLVAANFEGRVLAFPSTGDAIPYTGKEPSFVEGGASCGTGMMLWTGERAVFAAAATKTLEQSLETKALLGAALGDDAFVAAAGTSLVVFRNGKEVAKASLPKRASAIAAAATSVAVATDSGVCLFTVAGDSIAATVTIDAQPAHRSDISAIAISADGSRIATGDTTQIIAVWNAATGEAVHTELGFHRSRINCLSFAPASTNLLASGGNDNAIIVWNLEGKTHHKVANAHNGPVTALVFMPDGTLASGGHDGCVKRWNIGA</sequence>
<accession>A0A7S1MLU9</accession>
<evidence type="ECO:0000256" key="5">
    <source>
        <dbReference type="PROSITE-ProRule" id="PRU00221"/>
    </source>
</evidence>
<dbReference type="PROSITE" id="PS00678">
    <property type="entry name" value="WD_REPEATS_1"/>
    <property type="match status" value="1"/>
</dbReference>
<dbReference type="Pfam" id="PF00400">
    <property type="entry name" value="WD40"/>
    <property type="match status" value="6"/>
</dbReference>
<dbReference type="PROSITE" id="PS50082">
    <property type="entry name" value="WD_REPEATS_2"/>
    <property type="match status" value="5"/>
</dbReference>
<dbReference type="PANTHER" id="PTHR19856:SF0">
    <property type="entry name" value="WD REPEAT-CONTAINING PROTEIN 1"/>
    <property type="match status" value="1"/>
</dbReference>
<dbReference type="SMART" id="SM00320">
    <property type="entry name" value="WD40"/>
    <property type="match status" value="9"/>
</dbReference>
<keyword evidence="1 5" id="KW-0853">WD repeat</keyword>
<feature type="repeat" description="WD" evidence="5">
    <location>
        <begin position="471"/>
        <end position="512"/>
    </location>
</feature>
<protein>
    <recommendedName>
        <fullName evidence="7">Guanine nucleotide-binding protein subunit beta-like protein</fullName>
    </recommendedName>
</protein>
<dbReference type="GO" id="GO:0030042">
    <property type="term" value="P:actin filament depolymerization"/>
    <property type="evidence" value="ECO:0007669"/>
    <property type="project" value="TreeGrafter"/>
</dbReference>
<reference evidence="6" key="1">
    <citation type="submission" date="2021-01" db="EMBL/GenBank/DDBJ databases">
        <authorList>
            <person name="Corre E."/>
            <person name="Pelletier E."/>
            <person name="Niang G."/>
            <person name="Scheremetjew M."/>
            <person name="Finn R."/>
            <person name="Kale V."/>
            <person name="Holt S."/>
            <person name="Cochrane G."/>
            <person name="Meng A."/>
            <person name="Brown T."/>
            <person name="Cohen L."/>
        </authorList>
    </citation>
    <scope>NUCLEOTIDE SEQUENCE</scope>
    <source>
        <strain evidence="6">CCAP 1951/1</strain>
    </source>
</reference>
<dbReference type="GO" id="GO:1990904">
    <property type="term" value="C:ribonucleoprotein complex"/>
    <property type="evidence" value="ECO:0007669"/>
    <property type="project" value="UniProtKB-KW"/>
</dbReference>
<dbReference type="InterPro" id="IPR015943">
    <property type="entry name" value="WD40/YVTN_repeat-like_dom_sf"/>
</dbReference>
<dbReference type="Gene3D" id="2.130.10.10">
    <property type="entry name" value="YVTN repeat-like/Quinoprotein amine dehydrogenase"/>
    <property type="match status" value="2"/>
</dbReference>
<evidence type="ECO:0000313" key="6">
    <source>
        <dbReference type="EMBL" id="CAD9133335.1"/>
    </source>
</evidence>
<evidence type="ECO:0008006" key="7">
    <source>
        <dbReference type="Google" id="ProtNLM"/>
    </source>
</evidence>
<evidence type="ECO:0000256" key="4">
    <source>
        <dbReference type="ARBA" id="ARBA00023274"/>
    </source>
</evidence>
<feature type="repeat" description="WD" evidence="5">
    <location>
        <begin position="557"/>
        <end position="591"/>
    </location>
</feature>
<feature type="repeat" description="WD" evidence="5">
    <location>
        <begin position="514"/>
        <end position="549"/>
    </location>
</feature>
<dbReference type="EMBL" id="HBGF01035340">
    <property type="protein sequence ID" value="CAD9133335.1"/>
    <property type="molecule type" value="Transcribed_RNA"/>
</dbReference>
<feature type="repeat" description="WD" evidence="5">
    <location>
        <begin position="55"/>
        <end position="96"/>
    </location>
</feature>
<dbReference type="AlphaFoldDB" id="A0A7S1MLU9"/>
<dbReference type="PROSITE" id="PS50294">
    <property type="entry name" value="WD_REPEATS_REGION"/>
    <property type="match status" value="3"/>
</dbReference>
<dbReference type="SUPFAM" id="SSF50978">
    <property type="entry name" value="WD40 repeat-like"/>
    <property type="match status" value="1"/>
</dbReference>
<dbReference type="InterPro" id="IPR001680">
    <property type="entry name" value="WD40_rpt"/>
</dbReference>